<dbReference type="GO" id="GO:0008168">
    <property type="term" value="F:methyltransferase activity"/>
    <property type="evidence" value="ECO:0007669"/>
    <property type="project" value="UniProtKB-KW"/>
</dbReference>
<dbReference type="AlphaFoldDB" id="A0ABD1UTB6"/>
<name>A0ABD1UTB6_9LAMI</name>
<organism evidence="1 2">
    <name type="scientific">Forsythia ovata</name>
    <dbReference type="NCBI Taxonomy" id="205694"/>
    <lineage>
        <taxon>Eukaryota</taxon>
        <taxon>Viridiplantae</taxon>
        <taxon>Streptophyta</taxon>
        <taxon>Embryophyta</taxon>
        <taxon>Tracheophyta</taxon>
        <taxon>Spermatophyta</taxon>
        <taxon>Magnoliopsida</taxon>
        <taxon>eudicotyledons</taxon>
        <taxon>Gunneridae</taxon>
        <taxon>Pentapetalae</taxon>
        <taxon>asterids</taxon>
        <taxon>lamiids</taxon>
        <taxon>Lamiales</taxon>
        <taxon>Oleaceae</taxon>
        <taxon>Forsythieae</taxon>
        <taxon>Forsythia</taxon>
    </lineage>
</organism>
<dbReference type="Proteomes" id="UP001604277">
    <property type="component" value="Unassembled WGS sequence"/>
</dbReference>
<keyword evidence="2" id="KW-1185">Reference proteome</keyword>
<evidence type="ECO:0000313" key="2">
    <source>
        <dbReference type="Proteomes" id="UP001604277"/>
    </source>
</evidence>
<comment type="caution">
    <text evidence="1">The sequence shown here is derived from an EMBL/GenBank/DDBJ whole genome shotgun (WGS) entry which is preliminary data.</text>
</comment>
<keyword evidence="1" id="KW-0808">Transferase</keyword>
<sequence length="165" mass="18740">MNLIYTRSKCIKDDKIIEGYKTASTLITVAHHCLKVDANLIKRSLQFGNFKAESEAVAFSRRSSGATLFPVSFHSIGRVGRMWSLGSGFDPSQRARVVVLLELGSQTAAQEIDSCPTDMVDHMPCEDPRINSQLSREMKYYMERYCPKPEEMPLSREMKEILERS</sequence>
<accession>A0ABD1UTB6</accession>
<protein>
    <submittedName>
        <fullName evidence="1">Methyltransferase</fullName>
    </submittedName>
</protein>
<dbReference type="EMBL" id="JBFOLJ010000006">
    <property type="protein sequence ID" value="KAL2528301.1"/>
    <property type="molecule type" value="Genomic_DNA"/>
</dbReference>
<keyword evidence="1" id="KW-0489">Methyltransferase</keyword>
<evidence type="ECO:0000313" key="1">
    <source>
        <dbReference type="EMBL" id="KAL2528301.1"/>
    </source>
</evidence>
<proteinExistence type="predicted"/>
<gene>
    <name evidence="1" type="ORF">Fot_20902</name>
</gene>
<dbReference type="GO" id="GO:0032259">
    <property type="term" value="P:methylation"/>
    <property type="evidence" value="ECO:0007669"/>
    <property type="project" value="UniProtKB-KW"/>
</dbReference>
<reference evidence="2" key="1">
    <citation type="submission" date="2024-07" db="EMBL/GenBank/DDBJ databases">
        <title>Two chromosome-level genome assemblies of Korean endemic species Abeliophyllum distichum and Forsythia ovata (Oleaceae).</title>
        <authorList>
            <person name="Jang H."/>
        </authorList>
    </citation>
    <scope>NUCLEOTIDE SEQUENCE [LARGE SCALE GENOMIC DNA]</scope>
</reference>